<dbReference type="Pfam" id="PF04788">
    <property type="entry name" value="DUF620"/>
    <property type="match status" value="1"/>
</dbReference>
<keyword evidence="1" id="KW-0677">Repeat</keyword>
<proteinExistence type="predicted"/>
<evidence type="ECO:0000256" key="1">
    <source>
        <dbReference type="ARBA" id="ARBA00022737"/>
    </source>
</evidence>
<evidence type="ECO:0000256" key="2">
    <source>
        <dbReference type="PROSITE-ProRule" id="PRU00708"/>
    </source>
</evidence>
<accession>A0A9E7IDC6</accession>
<evidence type="ECO:0000256" key="3">
    <source>
        <dbReference type="SAM" id="MobiDB-lite"/>
    </source>
</evidence>
<organism evidence="4 5">
    <name type="scientific">Musa troglodytarum</name>
    <name type="common">fe'i banana</name>
    <dbReference type="NCBI Taxonomy" id="320322"/>
    <lineage>
        <taxon>Eukaryota</taxon>
        <taxon>Viridiplantae</taxon>
        <taxon>Streptophyta</taxon>
        <taxon>Embryophyta</taxon>
        <taxon>Tracheophyta</taxon>
        <taxon>Spermatophyta</taxon>
        <taxon>Magnoliopsida</taxon>
        <taxon>Liliopsida</taxon>
        <taxon>Zingiberales</taxon>
        <taxon>Musaceae</taxon>
        <taxon>Musa</taxon>
    </lineage>
</organism>
<dbReference type="NCBIfam" id="TIGR00756">
    <property type="entry name" value="PPR"/>
    <property type="match status" value="3"/>
</dbReference>
<dbReference type="Pfam" id="PF01535">
    <property type="entry name" value="PPR"/>
    <property type="match status" value="3"/>
</dbReference>
<dbReference type="PROSITE" id="PS51375">
    <property type="entry name" value="PPR"/>
    <property type="match status" value="3"/>
</dbReference>
<name>A0A9E7IDC6_9LILI</name>
<dbReference type="Gene3D" id="1.25.40.10">
    <property type="entry name" value="Tetratricopeptide repeat domain"/>
    <property type="match status" value="3"/>
</dbReference>
<dbReference type="Proteomes" id="UP001055439">
    <property type="component" value="Chromosome 9"/>
</dbReference>
<dbReference type="InterPro" id="IPR046848">
    <property type="entry name" value="E_motif"/>
</dbReference>
<dbReference type="EMBL" id="CP097511">
    <property type="protein sequence ID" value="URE47012.1"/>
    <property type="molecule type" value="Genomic_DNA"/>
</dbReference>
<dbReference type="AlphaFoldDB" id="A0A9E7IDC6"/>
<evidence type="ECO:0000313" key="4">
    <source>
        <dbReference type="EMBL" id="URE47012.1"/>
    </source>
</evidence>
<dbReference type="InterPro" id="IPR006873">
    <property type="entry name" value="DUF620"/>
</dbReference>
<dbReference type="InterPro" id="IPR011990">
    <property type="entry name" value="TPR-like_helical_dom_sf"/>
</dbReference>
<gene>
    <name evidence="4" type="ORF">MUK42_14419</name>
</gene>
<dbReference type="FunFam" id="1.25.40.10:FF:000790">
    <property type="entry name" value="Pentatricopeptide repeat-containing protein"/>
    <property type="match status" value="1"/>
</dbReference>
<feature type="repeat" description="PPR" evidence="2">
    <location>
        <begin position="599"/>
        <end position="633"/>
    </location>
</feature>
<dbReference type="OrthoDB" id="185373at2759"/>
<sequence>MGPRSRGRNHACSVQPLGPLMEGPDPEAHGEGAKKERCWEVIRTWLLRLHMDKAMSGAHSSTRSASKRTDLRLILGVLGCPLAPIPVTIDAPTHIFCIKDSPMETCSARYIIQQYLAATGCLKQCMKSMYAAGTVKMVCHEPPRTGGERGCFVLWQKSPGMWSVELVVAGHKVVSSSNGKVVWRSVPWLGTHAARGPQRPLRRLVQGLDPKSTARMFAKARCVGEKRIRGDNCFVLQVSADRAAVAERCDGPAEVIRHVLHGYFSQRSGLLTYIEDSHLARVEAPGSDAMYWETTIGSVMEDYREVDGVLVAHQGRSAATVLRFGDASARRSRIRMEEAWRIEDVVFDVAGLSRPSAAAAASAASASASAIRTASSPREALRLFKLRVRRRQGLHDDHFETHAAVFALKSCFHTPLAAILPHLHAYLVKTNLYSHVYVASALLHAYALSSPLGARALFDEIPHRNVVTENTMLACLARGDDLSAARTLFNAMPEKDIATWCTMIGAYMDRGQRAIGLALFRDMMSDGHLKPDPHMLVTLLAGCSGTGSLRLMGRSIHAYAEKHGLEINVHLGTSLIDVYAKSGCLKSAFHVFERMPDRNVMHWTAMICGLATHGHGNDAVAFFEKMREAGVRPNEITFTGVLNACCHAGLIEEGRRYYVSMVQEFGYEPGIQHFGCMVDLFAKAGRLEDAYKIIENMRVEPNIVIWTCFLAACRKHKNFEIAKKGLKKVLSMAVPDDDGGVYTLISDLYALGGRWNDVERVRRLMDENFVKKKRGSSFIEDKETMK</sequence>
<keyword evidence="5" id="KW-1185">Reference proteome</keyword>
<dbReference type="PANTHER" id="PTHR31300:SF34">
    <property type="entry name" value="PLANT_T8K14-16 PROTEIN"/>
    <property type="match status" value="1"/>
</dbReference>
<dbReference type="PANTHER" id="PTHR31300">
    <property type="entry name" value="LIPASE"/>
    <property type="match status" value="1"/>
</dbReference>
<dbReference type="InterPro" id="IPR002885">
    <property type="entry name" value="PPR_rpt"/>
</dbReference>
<protein>
    <submittedName>
        <fullName evidence="4">PPR repeat</fullName>
    </submittedName>
</protein>
<feature type="region of interest" description="Disordered" evidence="3">
    <location>
        <begin position="1"/>
        <end position="33"/>
    </location>
</feature>
<feature type="repeat" description="PPR" evidence="2">
    <location>
        <begin position="496"/>
        <end position="530"/>
    </location>
</feature>
<dbReference type="Pfam" id="PF20431">
    <property type="entry name" value="E_motif"/>
    <property type="match status" value="1"/>
</dbReference>
<dbReference type="Pfam" id="PF13041">
    <property type="entry name" value="PPR_2"/>
    <property type="match status" value="1"/>
</dbReference>
<feature type="repeat" description="PPR" evidence="2">
    <location>
        <begin position="634"/>
        <end position="669"/>
    </location>
</feature>
<evidence type="ECO:0000313" key="5">
    <source>
        <dbReference type="Proteomes" id="UP001055439"/>
    </source>
</evidence>
<reference evidence="4" key="1">
    <citation type="submission" date="2022-05" db="EMBL/GenBank/DDBJ databases">
        <title>The Musa troglodytarum L. genome provides insights into the mechanism of non-climacteric behaviour and enrichment of carotenoids.</title>
        <authorList>
            <person name="Wang J."/>
        </authorList>
    </citation>
    <scope>NUCLEOTIDE SEQUENCE</scope>
    <source>
        <tissue evidence="4">Leaf</tissue>
    </source>
</reference>